<evidence type="ECO:0000313" key="2">
    <source>
        <dbReference type="EMBL" id="KAK5647971.1"/>
    </source>
</evidence>
<keyword evidence="3" id="KW-1185">Reference proteome</keyword>
<dbReference type="SUPFAM" id="SSF53098">
    <property type="entry name" value="Ribonuclease H-like"/>
    <property type="match status" value="1"/>
</dbReference>
<accession>A0AAN7VMR9</accession>
<evidence type="ECO:0000259" key="1">
    <source>
        <dbReference type="SMART" id="SM00597"/>
    </source>
</evidence>
<evidence type="ECO:0000313" key="3">
    <source>
        <dbReference type="Proteomes" id="UP001329430"/>
    </source>
</evidence>
<reference evidence="2 3" key="1">
    <citation type="journal article" date="2024" name="Insects">
        <title>An Improved Chromosome-Level Genome Assembly of the Firefly Pyrocoelia pectoralis.</title>
        <authorList>
            <person name="Fu X."/>
            <person name="Meyer-Rochow V.B."/>
            <person name="Ballantyne L."/>
            <person name="Zhu X."/>
        </authorList>
    </citation>
    <scope>NUCLEOTIDE SEQUENCE [LARGE SCALE GENOMIC DNA]</scope>
    <source>
        <strain evidence="2">XCY_ONT2</strain>
    </source>
</reference>
<feature type="domain" description="TTF-type" evidence="1">
    <location>
        <begin position="16"/>
        <end position="101"/>
    </location>
</feature>
<sequence length="357" mass="40656">MIFRVTIQGAGLLQKTKRSFNNGELVLRNWLVYSETKNVIYCFCCKIFNVGASNLSKDGYNNWKHVGDALKSHETSKNHLESNKSWFELSQRLKLSQTIDTEAQRFTNSEINHWNSVLMRIVSVIKMSGESCLAFKGKSDKLYKHNNGNFLKLIQLCGIRSSTYLSKTIQNELISLISDKIKCHIIEDAKRSKYYSIILDCTPDASKVEQMTMIIRYVLINQTHYNSKTEVIIKKSFLGFVPIEKSTGLKLTEVLLTELGKLGLPLQNMRGQGYDNGSNMKGSRGGVQARIRNLNPRAFYVPCSSHSLNLVVNDMTKSSLEVGNFFNIVQKIYVFFVPPLRWSILLKHLDHGLTLNL</sequence>
<dbReference type="SMART" id="SM00597">
    <property type="entry name" value="ZnF_TTF"/>
    <property type="match status" value="1"/>
</dbReference>
<name>A0AAN7VMR9_9COLE</name>
<dbReference type="InterPro" id="IPR012337">
    <property type="entry name" value="RNaseH-like_sf"/>
</dbReference>
<dbReference type="PANTHER" id="PTHR45749">
    <property type="match status" value="1"/>
</dbReference>
<dbReference type="InterPro" id="IPR025398">
    <property type="entry name" value="DUF4371"/>
</dbReference>
<dbReference type="AlphaFoldDB" id="A0AAN7VMR9"/>
<proteinExistence type="predicted"/>
<dbReference type="PANTHER" id="PTHR45749:SF35">
    <property type="entry name" value="AC-LIKE TRANSPOSASE-RELATED"/>
    <property type="match status" value="1"/>
</dbReference>
<dbReference type="EMBL" id="JAVRBK010000002">
    <property type="protein sequence ID" value="KAK5647971.1"/>
    <property type="molecule type" value="Genomic_DNA"/>
</dbReference>
<dbReference type="Pfam" id="PF14291">
    <property type="entry name" value="DUF4371"/>
    <property type="match status" value="1"/>
</dbReference>
<gene>
    <name evidence="2" type="ORF">RI129_002863</name>
</gene>
<dbReference type="InterPro" id="IPR006580">
    <property type="entry name" value="Znf_TTF"/>
</dbReference>
<dbReference type="Proteomes" id="UP001329430">
    <property type="component" value="Chromosome 2"/>
</dbReference>
<comment type="caution">
    <text evidence="2">The sequence shown here is derived from an EMBL/GenBank/DDBJ whole genome shotgun (WGS) entry which is preliminary data.</text>
</comment>
<organism evidence="2 3">
    <name type="scientific">Pyrocoelia pectoralis</name>
    <dbReference type="NCBI Taxonomy" id="417401"/>
    <lineage>
        <taxon>Eukaryota</taxon>
        <taxon>Metazoa</taxon>
        <taxon>Ecdysozoa</taxon>
        <taxon>Arthropoda</taxon>
        <taxon>Hexapoda</taxon>
        <taxon>Insecta</taxon>
        <taxon>Pterygota</taxon>
        <taxon>Neoptera</taxon>
        <taxon>Endopterygota</taxon>
        <taxon>Coleoptera</taxon>
        <taxon>Polyphaga</taxon>
        <taxon>Elateriformia</taxon>
        <taxon>Elateroidea</taxon>
        <taxon>Lampyridae</taxon>
        <taxon>Lampyrinae</taxon>
        <taxon>Pyrocoelia</taxon>
    </lineage>
</organism>
<protein>
    <recommendedName>
        <fullName evidence="1">TTF-type domain-containing protein</fullName>
    </recommendedName>
</protein>